<evidence type="ECO:0000313" key="1">
    <source>
        <dbReference type="EMBL" id="KAE8726590.1"/>
    </source>
</evidence>
<protein>
    <submittedName>
        <fullName evidence="1">Uncharacterized protein</fullName>
    </submittedName>
</protein>
<accession>A0A6A3CBL1</accession>
<comment type="caution">
    <text evidence="1">The sequence shown here is derived from an EMBL/GenBank/DDBJ whole genome shotgun (WGS) entry which is preliminary data.</text>
</comment>
<organism evidence="1 2">
    <name type="scientific">Hibiscus syriacus</name>
    <name type="common">Rose of Sharon</name>
    <dbReference type="NCBI Taxonomy" id="106335"/>
    <lineage>
        <taxon>Eukaryota</taxon>
        <taxon>Viridiplantae</taxon>
        <taxon>Streptophyta</taxon>
        <taxon>Embryophyta</taxon>
        <taxon>Tracheophyta</taxon>
        <taxon>Spermatophyta</taxon>
        <taxon>Magnoliopsida</taxon>
        <taxon>eudicotyledons</taxon>
        <taxon>Gunneridae</taxon>
        <taxon>Pentapetalae</taxon>
        <taxon>rosids</taxon>
        <taxon>malvids</taxon>
        <taxon>Malvales</taxon>
        <taxon>Malvaceae</taxon>
        <taxon>Malvoideae</taxon>
        <taxon>Hibiscus</taxon>
    </lineage>
</organism>
<dbReference type="EMBL" id="VEPZ02000352">
    <property type="protein sequence ID" value="KAE8726590.1"/>
    <property type="molecule type" value="Genomic_DNA"/>
</dbReference>
<evidence type="ECO:0000313" key="2">
    <source>
        <dbReference type="Proteomes" id="UP000436088"/>
    </source>
</evidence>
<name>A0A6A3CBL1_HIBSY</name>
<sequence length="113" mass="13004">MADKWIPLQGVKRGEIHVQVTRKVPELEKRPSVDPESPLTKAHQISSQMKQMMIKVQYLIEDSNLEGIPAPLSELETLQDMQEEYMVQLLNKIKDLVGIFELVAFRSRRSSQS</sequence>
<dbReference type="PANTHER" id="PTHR47264:SF3">
    <property type="entry name" value="SYNAPTOTAGMIN-5 ISOFORM X1"/>
    <property type="match status" value="1"/>
</dbReference>
<keyword evidence="2" id="KW-1185">Reference proteome</keyword>
<reference evidence="1" key="1">
    <citation type="submission" date="2019-09" db="EMBL/GenBank/DDBJ databases">
        <title>Draft genome information of white flower Hibiscus syriacus.</title>
        <authorList>
            <person name="Kim Y.-M."/>
        </authorList>
    </citation>
    <scope>NUCLEOTIDE SEQUENCE [LARGE SCALE GENOMIC DNA]</scope>
    <source>
        <strain evidence="1">YM2019G1</strain>
    </source>
</reference>
<dbReference type="Proteomes" id="UP000436088">
    <property type="component" value="Unassembled WGS sequence"/>
</dbReference>
<proteinExistence type="predicted"/>
<dbReference type="AlphaFoldDB" id="A0A6A3CBL1"/>
<dbReference type="PANTHER" id="PTHR47264">
    <property type="entry name" value="OS01G0128800 PROTEIN"/>
    <property type="match status" value="1"/>
</dbReference>
<gene>
    <name evidence="1" type="ORF">F3Y22_tig00006613pilonHSYRG00081</name>
</gene>